<dbReference type="EMBL" id="JAAIJQ010000113">
    <property type="protein sequence ID" value="NEV64810.1"/>
    <property type="molecule type" value="Genomic_DNA"/>
</dbReference>
<name>A0A6M0K522_9GAMM</name>
<comment type="caution">
    <text evidence="1">The sequence shown here is derived from an EMBL/GenBank/DDBJ whole genome shotgun (WGS) entry which is preliminary data.</text>
</comment>
<protein>
    <submittedName>
        <fullName evidence="1">Uncharacterized protein</fullName>
    </submittedName>
</protein>
<keyword evidence="2" id="KW-1185">Reference proteome</keyword>
<evidence type="ECO:0000313" key="1">
    <source>
        <dbReference type="EMBL" id="NEV64810.1"/>
    </source>
</evidence>
<accession>A0A6M0K522</accession>
<reference evidence="1 2" key="1">
    <citation type="submission" date="2020-02" db="EMBL/GenBank/DDBJ databases">
        <title>Genome sequences of Thiorhodococcus mannitoliphagus and Thiorhodococcus minor, purple sulfur photosynthetic bacteria in the gammaproteobacterial family, Chromatiaceae.</title>
        <authorList>
            <person name="Aviles F.A."/>
            <person name="Meyer T.E."/>
            <person name="Kyndt J.A."/>
        </authorList>
    </citation>
    <scope>NUCLEOTIDE SEQUENCE [LARGE SCALE GENOMIC DNA]</scope>
    <source>
        <strain evidence="1 2">DSM 11518</strain>
    </source>
</reference>
<dbReference type="AlphaFoldDB" id="A0A6M0K522"/>
<evidence type="ECO:0000313" key="2">
    <source>
        <dbReference type="Proteomes" id="UP000483379"/>
    </source>
</evidence>
<gene>
    <name evidence="1" type="ORF">G3446_23570</name>
</gene>
<organism evidence="1 2">
    <name type="scientific">Thiorhodococcus minor</name>
    <dbReference type="NCBI Taxonomy" id="57489"/>
    <lineage>
        <taxon>Bacteria</taxon>
        <taxon>Pseudomonadati</taxon>
        <taxon>Pseudomonadota</taxon>
        <taxon>Gammaproteobacteria</taxon>
        <taxon>Chromatiales</taxon>
        <taxon>Chromatiaceae</taxon>
        <taxon>Thiorhodococcus</taxon>
    </lineage>
</organism>
<dbReference type="Proteomes" id="UP000483379">
    <property type="component" value="Unassembled WGS sequence"/>
</dbReference>
<sequence>MGKALPPIDISYIADRLDDISDDLEHAYDEALDAEGPEPRVLLEGMRRLIDTMRAADAGPPAQFSERLQKSTGSDPEVLLEHGLRLLTQLSDLAAQLNLPHHAEHVEQLCLPLACWLLRRGAELQHPEPVVNAAAHIANGLKSPTELAELFGLLSEVMNGIGIERALELESSSPERPWRVLLLNRAIVATRSHQPALMEEAFQSVVEHLREDAPDFFREGMGQMESLDYPLQVREVMQRYFDVWCVGQKLH</sequence>
<proteinExistence type="predicted"/>